<gene>
    <name evidence="3" type="ORF">SAMN02982917_1228</name>
</gene>
<dbReference type="Pfam" id="PF03413">
    <property type="entry name" value="PepSY"/>
    <property type="match status" value="1"/>
</dbReference>
<dbReference type="Proteomes" id="UP000192936">
    <property type="component" value="Unassembled WGS sequence"/>
</dbReference>
<evidence type="ECO:0000313" key="3">
    <source>
        <dbReference type="EMBL" id="SMF27920.1"/>
    </source>
</evidence>
<proteinExistence type="predicted"/>
<dbReference type="AlphaFoldDB" id="A0A1X7E6A1"/>
<reference evidence="3 4" key="1">
    <citation type="submission" date="2017-04" db="EMBL/GenBank/DDBJ databases">
        <authorList>
            <person name="Afonso C.L."/>
            <person name="Miller P.J."/>
            <person name="Scott M.A."/>
            <person name="Spackman E."/>
            <person name="Goraichik I."/>
            <person name="Dimitrov K.M."/>
            <person name="Suarez D.L."/>
            <person name="Swayne D.E."/>
        </authorList>
    </citation>
    <scope>NUCLEOTIDE SEQUENCE [LARGE SCALE GENOMIC DNA]</scope>
    <source>
        <strain evidence="3 4">A2P</strain>
    </source>
</reference>
<dbReference type="Gene3D" id="3.10.450.40">
    <property type="match status" value="1"/>
</dbReference>
<organism evidence="3 4">
    <name type="scientific">Azospirillum oryzae</name>
    <dbReference type="NCBI Taxonomy" id="286727"/>
    <lineage>
        <taxon>Bacteria</taxon>
        <taxon>Pseudomonadati</taxon>
        <taxon>Pseudomonadota</taxon>
        <taxon>Alphaproteobacteria</taxon>
        <taxon>Rhodospirillales</taxon>
        <taxon>Azospirillaceae</taxon>
        <taxon>Azospirillum</taxon>
    </lineage>
</organism>
<dbReference type="InterPro" id="IPR025711">
    <property type="entry name" value="PepSY"/>
</dbReference>
<dbReference type="STRING" id="286727.SAMN02982917_1228"/>
<evidence type="ECO:0000259" key="2">
    <source>
        <dbReference type="Pfam" id="PF03413"/>
    </source>
</evidence>
<feature type="signal peptide" evidence="1">
    <location>
        <begin position="1"/>
        <end position="27"/>
    </location>
</feature>
<feature type="domain" description="PepSY" evidence="2">
    <location>
        <begin position="44"/>
        <end position="101"/>
    </location>
</feature>
<evidence type="ECO:0000256" key="1">
    <source>
        <dbReference type="SAM" id="SignalP"/>
    </source>
</evidence>
<dbReference type="EMBL" id="FXAK01000002">
    <property type="protein sequence ID" value="SMF27920.1"/>
    <property type="molecule type" value="Genomic_DNA"/>
</dbReference>
<sequence length="112" mass="12360">MRTGPALLLLPILLFAAGPGIHAGAHAGDDHERARSALREGRILPLERIVESARQRFGGDVLDVDLEDEEDGFRYELKLIAPDGRILKLDYDAATGELLRTRGRHRSHGDGR</sequence>
<protein>
    <submittedName>
        <fullName evidence="3">Peptidase propeptide and YPEB domain-containing protein</fullName>
    </submittedName>
</protein>
<evidence type="ECO:0000313" key="4">
    <source>
        <dbReference type="Proteomes" id="UP000192936"/>
    </source>
</evidence>
<feature type="chain" id="PRO_5012575415" evidence="1">
    <location>
        <begin position="28"/>
        <end position="112"/>
    </location>
</feature>
<keyword evidence="1" id="KW-0732">Signal</keyword>
<dbReference type="RefSeq" id="WP_244560532.1">
    <property type="nucleotide sequence ID" value="NZ_FXAK01000002.1"/>
</dbReference>
<accession>A0A1X7E6A1</accession>
<name>A0A1X7E6A1_9PROT</name>